<dbReference type="SUPFAM" id="SSF55729">
    <property type="entry name" value="Acyl-CoA N-acyltransferases (Nat)"/>
    <property type="match status" value="1"/>
</dbReference>
<dbReference type="InterPro" id="IPR000182">
    <property type="entry name" value="GNAT_dom"/>
</dbReference>
<comment type="caution">
    <text evidence="2">The sequence shown here is derived from an EMBL/GenBank/DDBJ whole genome shotgun (WGS) entry which is preliminary data.</text>
</comment>
<dbReference type="EMBL" id="WBZB01000006">
    <property type="protein sequence ID" value="KAB3532838.1"/>
    <property type="molecule type" value="Genomic_DNA"/>
</dbReference>
<dbReference type="RefSeq" id="WP_151864650.1">
    <property type="nucleotide sequence ID" value="NZ_WBZB01000006.1"/>
</dbReference>
<dbReference type="Gene3D" id="3.40.630.30">
    <property type="match status" value="1"/>
</dbReference>
<organism evidence="2 3">
    <name type="scientific">Alkaliphilus serpentinus</name>
    <dbReference type="NCBI Taxonomy" id="1482731"/>
    <lineage>
        <taxon>Bacteria</taxon>
        <taxon>Bacillati</taxon>
        <taxon>Bacillota</taxon>
        <taxon>Clostridia</taxon>
        <taxon>Peptostreptococcales</taxon>
        <taxon>Natronincolaceae</taxon>
        <taxon>Alkaliphilus</taxon>
    </lineage>
</organism>
<keyword evidence="3" id="KW-1185">Reference proteome</keyword>
<gene>
    <name evidence="2" type="ORF">F8153_01875</name>
</gene>
<dbReference type="InterPro" id="IPR016181">
    <property type="entry name" value="Acyl_CoA_acyltransferase"/>
</dbReference>
<dbReference type="CDD" id="cd04301">
    <property type="entry name" value="NAT_SF"/>
    <property type="match status" value="1"/>
</dbReference>
<proteinExistence type="predicted"/>
<evidence type="ECO:0000259" key="1">
    <source>
        <dbReference type="PROSITE" id="PS51186"/>
    </source>
</evidence>
<sequence length="316" mass="36620">MRIKIEFDSLREEYIDSALALVLDAYEEERRAIPYLPEGKELKDILYPPISRLFSKGTGAVALHNGRLIGFIAAYELQRLWGWCKGVYCPLFGHGAIKEDRSKIYQELYKYAAEKWVEKQLTSHAITLHTHDKETIDTWFWLGFGNRCVDSIRKTSTINSQESEGIIIKKIGMDSLYEIVEVEKALNLYLRKSPMFMHREEEDPLENLTEWLKEENHHLWAAYKEGKVVGHMQIQPDGESFITLHPTVMNITGAYVLDSERGSGIASLLLDTIQKWQLDNGYSLCGVDFESFNLDGSKFWNRYFTPYTFSLARRIE</sequence>
<dbReference type="AlphaFoldDB" id="A0A833HR98"/>
<dbReference type="GO" id="GO:0016747">
    <property type="term" value="F:acyltransferase activity, transferring groups other than amino-acyl groups"/>
    <property type="evidence" value="ECO:0007669"/>
    <property type="project" value="InterPro"/>
</dbReference>
<dbReference type="Pfam" id="PF00583">
    <property type="entry name" value="Acetyltransf_1"/>
    <property type="match status" value="1"/>
</dbReference>
<dbReference type="PROSITE" id="PS51186">
    <property type="entry name" value="GNAT"/>
    <property type="match status" value="1"/>
</dbReference>
<protein>
    <submittedName>
        <fullName evidence="2">GNAT family N-acetyltransferase</fullName>
    </submittedName>
</protein>
<dbReference type="OrthoDB" id="1550635at2"/>
<dbReference type="Proteomes" id="UP000465601">
    <property type="component" value="Unassembled WGS sequence"/>
</dbReference>
<keyword evidence="2" id="KW-0808">Transferase</keyword>
<evidence type="ECO:0000313" key="2">
    <source>
        <dbReference type="EMBL" id="KAB3532838.1"/>
    </source>
</evidence>
<name>A0A833HR98_9FIRM</name>
<evidence type="ECO:0000313" key="3">
    <source>
        <dbReference type="Proteomes" id="UP000465601"/>
    </source>
</evidence>
<accession>A0A833HR98</accession>
<feature type="domain" description="N-acetyltransferase" evidence="1">
    <location>
        <begin position="166"/>
        <end position="316"/>
    </location>
</feature>
<reference evidence="2 3" key="1">
    <citation type="submission" date="2019-10" db="EMBL/GenBank/DDBJ databases">
        <title>Alkaliphilus serpentinus sp. nov. and Alkaliphilus pronyensis sp. nov., two novel anaerobic alkaliphilic species isolated from the serpentinized-hosted hydrothermal field of the Prony Bay (New Caledonia).</title>
        <authorList>
            <person name="Postec A."/>
        </authorList>
    </citation>
    <scope>NUCLEOTIDE SEQUENCE [LARGE SCALE GENOMIC DNA]</scope>
    <source>
        <strain evidence="2 3">LacT</strain>
    </source>
</reference>